<evidence type="ECO:0000313" key="2">
    <source>
        <dbReference type="WBParaSite" id="ES5_v2.g23945.t1"/>
    </source>
</evidence>
<dbReference type="WBParaSite" id="ES5_v2.g23945.t1">
    <property type="protein sequence ID" value="ES5_v2.g23945.t1"/>
    <property type="gene ID" value="ES5_v2.g23945"/>
</dbReference>
<proteinExistence type="predicted"/>
<organism evidence="1 2">
    <name type="scientific">Panagrolaimus sp. ES5</name>
    <dbReference type="NCBI Taxonomy" id="591445"/>
    <lineage>
        <taxon>Eukaryota</taxon>
        <taxon>Metazoa</taxon>
        <taxon>Ecdysozoa</taxon>
        <taxon>Nematoda</taxon>
        <taxon>Chromadorea</taxon>
        <taxon>Rhabditida</taxon>
        <taxon>Tylenchina</taxon>
        <taxon>Panagrolaimomorpha</taxon>
        <taxon>Panagrolaimoidea</taxon>
        <taxon>Panagrolaimidae</taxon>
        <taxon>Panagrolaimus</taxon>
    </lineage>
</organism>
<reference evidence="2" key="1">
    <citation type="submission" date="2022-11" db="UniProtKB">
        <authorList>
            <consortium name="WormBaseParasite"/>
        </authorList>
    </citation>
    <scope>IDENTIFICATION</scope>
</reference>
<name>A0AC34G3D2_9BILA</name>
<evidence type="ECO:0000313" key="1">
    <source>
        <dbReference type="Proteomes" id="UP000887579"/>
    </source>
</evidence>
<protein>
    <submittedName>
        <fullName evidence="2">Peptidase C1A papain C-terminal domain-containing protein</fullName>
    </submittedName>
</protein>
<accession>A0AC34G3D2</accession>
<sequence>MFSLASATIPGTFSRPKRSALDNTLSTSFPSSFDYRDFGKITSVKNQGKCGSAWAHAVVASIESQYLLRQNLSLDLSEQDLLNCEMRSDLCYSSDVIIPSFEYATDVGLPLESCAPYVSGINGNVEIYEGCESCTTQRYKIAGFRQYGAIKTGNTITYSEAKIAEDLYNFGPAAAVIYLLPRNNGTHDFYDNVNHLIKNYSGGILDYSSTVCNARCMQMTVVLLVGYTPDYWIAKGSFDVDVVCDEVTSDVEIEIADVVGVSDDGAVGEIVDVCVTDVGNVCDEVAVDVDVEGTDGAVWGIVDVGITDIIDVVVAGSVVVSTFTYTLKLYSIRTELF</sequence>
<dbReference type="Proteomes" id="UP000887579">
    <property type="component" value="Unplaced"/>
</dbReference>